<dbReference type="Proteomes" id="UP001156706">
    <property type="component" value="Unassembled WGS sequence"/>
</dbReference>
<evidence type="ECO:0000313" key="1">
    <source>
        <dbReference type="EMBL" id="GLR13993.1"/>
    </source>
</evidence>
<name>A0ABQ5YHR1_9NEIS</name>
<gene>
    <name evidence="1" type="ORF">GCM10007907_27830</name>
</gene>
<comment type="caution">
    <text evidence="1">The sequence shown here is derived from an EMBL/GenBank/DDBJ whole genome shotgun (WGS) entry which is preliminary data.</text>
</comment>
<keyword evidence="2" id="KW-1185">Reference proteome</keyword>
<sequence>MNESVRPEWEAVVVRCRLIERDAARKLACRGLSPADSEFERGQLAAVLRILTLAGAPLVETPDDDLYV</sequence>
<organism evidence="1 2">
    <name type="scientific">Chitinimonas prasina</name>
    <dbReference type="NCBI Taxonomy" id="1434937"/>
    <lineage>
        <taxon>Bacteria</taxon>
        <taxon>Pseudomonadati</taxon>
        <taxon>Pseudomonadota</taxon>
        <taxon>Betaproteobacteria</taxon>
        <taxon>Neisseriales</taxon>
        <taxon>Chitinibacteraceae</taxon>
        <taxon>Chitinimonas</taxon>
    </lineage>
</organism>
<proteinExistence type="predicted"/>
<evidence type="ECO:0000313" key="2">
    <source>
        <dbReference type="Proteomes" id="UP001156706"/>
    </source>
</evidence>
<dbReference type="RefSeq" id="WP_284197086.1">
    <property type="nucleotide sequence ID" value="NZ_BSOG01000003.1"/>
</dbReference>
<protein>
    <submittedName>
        <fullName evidence="1">Uncharacterized protein</fullName>
    </submittedName>
</protein>
<reference evidence="2" key="1">
    <citation type="journal article" date="2019" name="Int. J. Syst. Evol. Microbiol.">
        <title>The Global Catalogue of Microorganisms (GCM) 10K type strain sequencing project: providing services to taxonomists for standard genome sequencing and annotation.</title>
        <authorList>
            <consortium name="The Broad Institute Genomics Platform"/>
            <consortium name="The Broad Institute Genome Sequencing Center for Infectious Disease"/>
            <person name="Wu L."/>
            <person name="Ma J."/>
        </authorList>
    </citation>
    <scope>NUCLEOTIDE SEQUENCE [LARGE SCALE GENOMIC DNA]</scope>
    <source>
        <strain evidence="2">NBRC 110044</strain>
    </source>
</reference>
<accession>A0ABQ5YHR1</accession>
<dbReference type="EMBL" id="BSOG01000003">
    <property type="protein sequence ID" value="GLR13993.1"/>
    <property type="molecule type" value="Genomic_DNA"/>
</dbReference>